<dbReference type="SUPFAM" id="SSF53597">
    <property type="entry name" value="Dihydrofolate reductase-like"/>
    <property type="match status" value="1"/>
</dbReference>
<feature type="binding site" evidence="16">
    <location>
        <position position="250"/>
    </location>
    <ligand>
        <name>substrate</name>
    </ligand>
</feature>
<evidence type="ECO:0000313" key="19">
    <source>
        <dbReference type="EMBL" id="KFB07415.1"/>
    </source>
</evidence>
<evidence type="ECO:0000256" key="1">
    <source>
        <dbReference type="ARBA" id="ARBA00002151"/>
    </source>
</evidence>
<dbReference type="PROSITE" id="PS51747">
    <property type="entry name" value="CYT_DCMP_DEAMINASES_2"/>
    <property type="match status" value="1"/>
</dbReference>
<evidence type="ECO:0000256" key="8">
    <source>
        <dbReference type="ARBA" id="ARBA00022833"/>
    </source>
</evidence>
<keyword evidence="20" id="KW-1185">Reference proteome</keyword>
<dbReference type="InterPro" id="IPR016193">
    <property type="entry name" value="Cytidine_deaminase-like"/>
</dbReference>
<dbReference type="Pfam" id="PF01872">
    <property type="entry name" value="RibD_C"/>
    <property type="match status" value="1"/>
</dbReference>
<evidence type="ECO:0000256" key="16">
    <source>
        <dbReference type="PIRSR" id="PIRSR006769-2"/>
    </source>
</evidence>
<evidence type="ECO:0000256" key="11">
    <source>
        <dbReference type="ARBA" id="ARBA00023268"/>
    </source>
</evidence>
<evidence type="ECO:0000256" key="15">
    <source>
        <dbReference type="PIRSR" id="PIRSR006769-1"/>
    </source>
</evidence>
<dbReference type="InterPro" id="IPR024072">
    <property type="entry name" value="DHFR-like_dom_sf"/>
</dbReference>
<name>A0A084U379_MALIO</name>
<feature type="binding site" evidence="16">
    <location>
        <position position="230"/>
    </location>
    <ligand>
        <name>substrate</name>
    </ligand>
</feature>
<dbReference type="NCBIfam" id="TIGR00326">
    <property type="entry name" value="eubact_ribD"/>
    <property type="match status" value="1"/>
</dbReference>
<gene>
    <name evidence="19" type="primary">ribD</name>
    <name evidence="19" type="ORF">P271_248</name>
</gene>
<dbReference type="UniPathway" id="UPA00275">
    <property type="reaction ID" value="UER00401"/>
</dbReference>
<keyword evidence="11" id="KW-0511">Multifunctional enzyme</keyword>
<evidence type="ECO:0000313" key="20">
    <source>
        <dbReference type="Proteomes" id="UP000028523"/>
    </source>
</evidence>
<evidence type="ECO:0000256" key="6">
    <source>
        <dbReference type="ARBA" id="ARBA00022723"/>
    </source>
</evidence>
<feature type="binding site" evidence="16">
    <location>
        <position position="267"/>
    </location>
    <ligand>
        <name>NADP(+)</name>
        <dbReference type="ChEBI" id="CHEBI:58349"/>
    </ligand>
</feature>
<keyword evidence="6 14" id="KW-0479">Metal-binding</keyword>
<keyword evidence="9 14" id="KW-0521">NADP</keyword>
<dbReference type="Gene3D" id="3.40.140.10">
    <property type="entry name" value="Cytidine Deaminase, domain 2"/>
    <property type="match status" value="1"/>
</dbReference>
<dbReference type="EMBL" id="AWQU01000084">
    <property type="protein sequence ID" value="KFB07415.1"/>
    <property type="molecule type" value="Genomic_DNA"/>
</dbReference>
<feature type="binding site" evidence="16">
    <location>
        <position position="200"/>
    </location>
    <ligand>
        <name>NADP(+)</name>
        <dbReference type="ChEBI" id="CHEBI:58349"/>
    </ligand>
</feature>
<keyword evidence="14" id="KW-0686">Riboflavin biosynthesis</keyword>
<comment type="pathway">
    <text evidence="2 14">Cofactor biosynthesis; riboflavin biosynthesis; 5-amino-6-(D-ribitylamino)uracil from GTP: step 2/4.</text>
</comment>
<dbReference type="Pfam" id="PF00383">
    <property type="entry name" value="dCMP_cyt_deam_1"/>
    <property type="match status" value="1"/>
</dbReference>
<protein>
    <recommendedName>
        <fullName evidence="14">Riboflavin biosynthesis protein RibD</fullName>
    </recommendedName>
    <domain>
        <recommendedName>
            <fullName evidence="14">Diaminohydroxyphosphoribosylaminopyrimidine deaminase</fullName>
            <shortName evidence="14">DRAP deaminase</shortName>
            <ecNumber evidence="14">3.5.4.26</ecNumber>
        </recommendedName>
        <alternativeName>
            <fullName evidence="14">Riboflavin-specific deaminase</fullName>
        </alternativeName>
    </domain>
    <domain>
        <recommendedName>
            <fullName evidence="14">5-amino-6-(5-phosphoribosylamino)uracil reductase</fullName>
            <ecNumber evidence="14">1.1.1.193</ecNumber>
        </recommendedName>
        <alternativeName>
            <fullName evidence="14">HTP reductase</fullName>
        </alternativeName>
    </domain>
</protein>
<comment type="pathway">
    <text evidence="3 14">Cofactor biosynthesis; riboflavin biosynthesis; 5-amino-6-(D-ribitylamino)uracil from GTP: step 3/4.</text>
</comment>
<dbReference type="EC" id="3.5.4.26" evidence="14"/>
<dbReference type="EC" id="1.1.1.193" evidence="14"/>
<feature type="binding site" evidence="17">
    <location>
        <position position="130"/>
    </location>
    <ligand>
        <name>Zn(2+)</name>
        <dbReference type="ChEBI" id="CHEBI:29105"/>
        <note>catalytic</note>
    </ligand>
</feature>
<dbReference type="PANTHER" id="PTHR38011:SF7">
    <property type="entry name" value="2,5-DIAMINO-6-RIBOSYLAMINO-4(3H)-PYRIMIDINONE 5'-PHOSPHATE REDUCTASE"/>
    <property type="match status" value="1"/>
</dbReference>
<evidence type="ECO:0000256" key="7">
    <source>
        <dbReference type="ARBA" id="ARBA00022801"/>
    </source>
</evidence>
<dbReference type="SUPFAM" id="SSF53927">
    <property type="entry name" value="Cytidine deaminase-like"/>
    <property type="match status" value="1"/>
</dbReference>
<feature type="binding site" evidence="16">
    <location>
        <position position="242"/>
    </location>
    <ligand>
        <name>NADP(+)</name>
        <dbReference type="ChEBI" id="CHEBI:58349"/>
    </ligand>
</feature>
<comment type="caution">
    <text evidence="19">The sequence shown here is derived from an EMBL/GenBank/DDBJ whole genome shotgun (WGS) entry which is preliminary data.</text>
</comment>
<evidence type="ECO:0000256" key="3">
    <source>
        <dbReference type="ARBA" id="ARBA00004910"/>
    </source>
</evidence>
<comment type="catalytic activity">
    <reaction evidence="13 14">
        <text>2,5-diamino-6-hydroxy-4-(5-phosphoribosylamino)-pyrimidine + H2O + H(+) = 5-amino-6-(5-phospho-D-ribosylamino)uracil + NH4(+)</text>
        <dbReference type="Rhea" id="RHEA:21868"/>
        <dbReference type="ChEBI" id="CHEBI:15377"/>
        <dbReference type="ChEBI" id="CHEBI:15378"/>
        <dbReference type="ChEBI" id="CHEBI:28938"/>
        <dbReference type="ChEBI" id="CHEBI:58453"/>
        <dbReference type="ChEBI" id="CHEBI:58614"/>
        <dbReference type="EC" id="3.5.4.26"/>
    </reaction>
</comment>
<dbReference type="FunFam" id="3.40.140.10:FF:000025">
    <property type="entry name" value="Riboflavin biosynthesis protein RibD"/>
    <property type="match status" value="1"/>
</dbReference>
<dbReference type="PIRSF" id="PIRSF006769">
    <property type="entry name" value="RibD"/>
    <property type="match status" value="1"/>
</dbReference>
<dbReference type="NCBIfam" id="TIGR00227">
    <property type="entry name" value="ribD_Cterm"/>
    <property type="match status" value="1"/>
</dbReference>
<feature type="binding site" evidence="16">
    <location>
        <position position="214"/>
    </location>
    <ligand>
        <name>substrate</name>
    </ligand>
</feature>
<feature type="active site" description="Proton donor" evidence="15">
    <location>
        <position position="98"/>
    </location>
</feature>
<organism evidence="19 20">
    <name type="scientific">Malacoplasma iowae DK-CPA</name>
    <dbReference type="NCBI Taxonomy" id="1394179"/>
    <lineage>
        <taxon>Bacteria</taxon>
        <taxon>Bacillati</taxon>
        <taxon>Mycoplasmatota</taxon>
        <taxon>Mycoplasmoidales</taxon>
        <taxon>Mycoplasmoidaceae</taxon>
        <taxon>Malacoplasma</taxon>
    </lineage>
</organism>
<dbReference type="InterPro" id="IPR002734">
    <property type="entry name" value="RibDG_C"/>
</dbReference>
<evidence type="ECO:0000256" key="17">
    <source>
        <dbReference type="PIRSR" id="PIRSR006769-3"/>
    </source>
</evidence>
<evidence type="ECO:0000259" key="18">
    <source>
        <dbReference type="PROSITE" id="PS51747"/>
    </source>
</evidence>
<reference evidence="19 20" key="1">
    <citation type="journal article" date="2014" name="PLoS ONE">
        <title>Reduction of Hydrogen Peroxide Accumulation and Toxicity by a Catalase from Mycoplasma iowae.</title>
        <authorList>
            <person name="Pritchard R.E."/>
            <person name="Prassinos A.J."/>
            <person name="Osborne J.D."/>
            <person name="Raviv Z."/>
            <person name="Balish M.F."/>
        </authorList>
    </citation>
    <scope>NUCLEOTIDE SEQUENCE [LARGE SCALE GENOMIC DNA]</scope>
    <source>
        <strain evidence="19 20">DK-CPA</strain>
    </source>
</reference>
<dbReference type="CDD" id="cd01284">
    <property type="entry name" value="Riboflavin_deaminase-reductase"/>
    <property type="match status" value="1"/>
</dbReference>
<evidence type="ECO:0000256" key="5">
    <source>
        <dbReference type="ARBA" id="ARBA00007417"/>
    </source>
</evidence>
<dbReference type="Proteomes" id="UP000028523">
    <property type="component" value="Unassembled WGS sequence"/>
</dbReference>
<dbReference type="InterPro" id="IPR002125">
    <property type="entry name" value="CMP_dCMP_dom"/>
</dbReference>
<dbReference type="InterPro" id="IPR050765">
    <property type="entry name" value="Riboflavin_Biosynth_HTPR"/>
</dbReference>
<dbReference type="InterPro" id="IPR004794">
    <property type="entry name" value="Eubact_RibD"/>
</dbReference>
<comment type="function">
    <text evidence="1 14">Converts 2,5-diamino-6-(ribosylamino)-4(3h)-pyrimidinone 5'-phosphate into 5-amino-6-(ribosylamino)-2,4(1h,3h)-pyrimidinedione 5'-phosphate.</text>
</comment>
<dbReference type="InterPro" id="IPR011549">
    <property type="entry name" value="RibD_C"/>
</dbReference>
<evidence type="ECO:0000256" key="13">
    <source>
        <dbReference type="ARBA" id="ARBA00049886"/>
    </source>
</evidence>
<dbReference type="GO" id="GO:0009231">
    <property type="term" value="P:riboflavin biosynthetic process"/>
    <property type="evidence" value="ECO:0007669"/>
    <property type="project" value="UniProtKB-UniPathway"/>
</dbReference>
<feature type="binding site" evidence="17">
    <location>
        <position position="96"/>
    </location>
    <ligand>
        <name>Zn(2+)</name>
        <dbReference type="ChEBI" id="CHEBI:29105"/>
        <note>catalytic</note>
    </ligand>
</feature>
<dbReference type="GO" id="GO:0046872">
    <property type="term" value="F:metal ion binding"/>
    <property type="evidence" value="ECO:0007669"/>
    <property type="project" value="UniProtKB-KW"/>
</dbReference>
<dbReference type="GO" id="GO:0050661">
    <property type="term" value="F:NADP binding"/>
    <property type="evidence" value="ECO:0007669"/>
    <property type="project" value="InterPro"/>
</dbReference>
<dbReference type="PANTHER" id="PTHR38011">
    <property type="entry name" value="DIHYDROFOLATE REDUCTASE FAMILY PROTEIN (AFU_ORTHOLOGUE AFUA_8G06820)"/>
    <property type="match status" value="1"/>
</dbReference>
<comment type="cofactor">
    <cofactor evidence="14 17">
        <name>Zn(2+)</name>
        <dbReference type="ChEBI" id="CHEBI:29105"/>
    </cofactor>
    <text evidence="14 17">Binds 1 zinc ion.</text>
</comment>
<accession>A0A084U379</accession>
<sequence>MIWWNSKADSKVWMREDYFYTFVFYKNNCFDLKICSKQFFYFPEDSMKDIEYMKKAIELAYQGEGNVNPNPMVGAVIVKNDKIIGDGFHEYFGKEHAEINAFNKLTESCENATMYVTLEPCCHFGKTPPCVDEIINKKIKRVVIGTLDPNPLMSGKSVDILKNNNIEVVVGVLEQECKNLIKEFSHFIKNKKPFITLKYAMTIDGKVATRTNKSKWISNEKALFSNRVDRYKNTAIMVGINTVLIDDPLLTTRIKNKRNPIRIICDTNLRIPLTSNIVKTANEVKTIVATCCEDVEKAEKLLEKNIAVLNIKMKNNHLDLNDLVEKLGAIGIDSIILEGARTLASNFIEEKLINYLKIYVCPKIFGGKDAVSPIGGIGVDEPSDAIKIINQKVSSIDDDVVIEGEVVY</sequence>
<evidence type="ECO:0000256" key="12">
    <source>
        <dbReference type="ARBA" id="ARBA00049861"/>
    </source>
</evidence>
<feature type="binding site" evidence="16">
    <location>
        <position position="246"/>
    </location>
    <ligand>
        <name>NADP(+)</name>
        <dbReference type="ChEBI" id="CHEBI:58349"/>
    </ligand>
</feature>
<feature type="binding site" evidence="16">
    <location>
        <position position="216"/>
    </location>
    <ligand>
        <name>NADP(+)</name>
        <dbReference type="ChEBI" id="CHEBI:58349"/>
    </ligand>
</feature>
<keyword evidence="10 14" id="KW-0560">Oxidoreductase</keyword>
<dbReference type="GO" id="GO:0008835">
    <property type="term" value="F:diaminohydroxyphosphoribosylaminopyrimidine deaminase activity"/>
    <property type="evidence" value="ECO:0007669"/>
    <property type="project" value="UniProtKB-EC"/>
</dbReference>
<comment type="catalytic activity">
    <reaction evidence="12 14">
        <text>5-amino-6-(5-phospho-D-ribitylamino)uracil + NADP(+) = 5-amino-6-(5-phospho-D-ribosylamino)uracil + NADPH + H(+)</text>
        <dbReference type="Rhea" id="RHEA:17845"/>
        <dbReference type="ChEBI" id="CHEBI:15378"/>
        <dbReference type="ChEBI" id="CHEBI:57783"/>
        <dbReference type="ChEBI" id="CHEBI:58349"/>
        <dbReference type="ChEBI" id="CHEBI:58421"/>
        <dbReference type="ChEBI" id="CHEBI:58453"/>
        <dbReference type="EC" id="1.1.1.193"/>
    </reaction>
</comment>
<feature type="binding site" evidence="16">
    <location>
        <position position="338"/>
    </location>
    <ligand>
        <name>substrate</name>
    </ligand>
</feature>
<keyword evidence="7 14" id="KW-0378">Hydrolase</keyword>
<keyword evidence="8 14" id="KW-0862">Zinc</keyword>
<evidence type="ECO:0000256" key="9">
    <source>
        <dbReference type="ARBA" id="ARBA00022857"/>
    </source>
</evidence>
<feature type="binding site" evidence="17">
    <location>
        <position position="121"/>
    </location>
    <ligand>
        <name>Zn(2+)</name>
        <dbReference type="ChEBI" id="CHEBI:29105"/>
        <note>catalytic</note>
    </ligand>
</feature>
<evidence type="ECO:0000256" key="4">
    <source>
        <dbReference type="ARBA" id="ARBA00005259"/>
    </source>
</evidence>
<comment type="similarity">
    <text evidence="5 14">In the C-terminal section; belongs to the HTP reductase family.</text>
</comment>
<evidence type="ECO:0000256" key="2">
    <source>
        <dbReference type="ARBA" id="ARBA00004882"/>
    </source>
</evidence>
<comment type="similarity">
    <text evidence="4 14">In the N-terminal section; belongs to the cytidine and deoxycytidylate deaminase family.</text>
</comment>
<feature type="binding site" evidence="16">
    <location>
        <position position="253"/>
    </location>
    <ligand>
        <name>substrate</name>
    </ligand>
</feature>
<dbReference type="Gene3D" id="3.40.430.10">
    <property type="entry name" value="Dihydrofolate Reductase, subunit A"/>
    <property type="match status" value="1"/>
</dbReference>
<evidence type="ECO:0000256" key="10">
    <source>
        <dbReference type="ARBA" id="ARBA00023002"/>
    </source>
</evidence>
<dbReference type="GO" id="GO:0008703">
    <property type="term" value="F:5-amino-6-(5-phosphoribosylamino)uracil reductase activity"/>
    <property type="evidence" value="ECO:0007669"/>
    <property type="project" value="UniProtKB-EC"/>
</dbReference>
<feature type="domain" description="CMP/dCMP-type deaminase" evidence="18">
    <location>
        <begin position="47"/>
        <end position="159"/>
    </location>
</feature>
<proteinExistence type="inferred from homology"/>
<evidence type="ECO:0000256" key="14">
    <source>
        <dbReference type="PIRNR" id="PIRNR006769"/>
    </source>
</evidence>
<dbReference type="AlphaFoldDB" id="A0A084U379"/>